<dbReference type="EMBL" id="WNYA01000009">
    <property type="protein sequence ID" value="KAG8556734.1"/>
    <property type="molecule type" value="Genomic_DNA"/>
</dbReference>
<organism evidence="3 4">
    <name type="scientific">Engystomops pustulosus</name>
    <name type="common">Tungara frog</name>
    <name type="synonym">Physalaemus pustulosus</name>
    <dbReference type="NCBI Taxonomy" id="76066"/>
    <lineage>
        <taxon>Eukaryota</taxon>
        <taxon>Metazoa</taxon>
        <taxon>Chordata</taxon>
        <taxon>Craniata</taxon>
        <taxon>Vertebrata</taxon>
        <taxon>Euteleostomi</taxon>
        <taxon>Amphibia</taxon>
        <taxon>Batrachia</taxon>
        <taxon>Anura</taxon>
        <taxon>Neobatrachia</taxon>
        <taxon>Hyloidea</taxon>
        <taxon>Leptodactylidae</taxon>
        <taxon>Leiuperinae</taxon>
        <taxon>Engystomops</taxon>
    </lineage>
</organism>
<dbReference type="Proteomes" id="UP000824782">
    <property type="component" value="Unassembled WGS sequence"/>
</dbReference>
<name>A0AAV7A545_ENGPU</name>
<comment type="caution">
    <text evidence="3">The sequence shown here is derived from an EMBL/GenBank/DDBJ whole genome shotgun (WGS) entry which is preliminary data.</text>
</comment>
<accession>A0AAV7A545</accession>
<dbReference type="GO" id="GO:0003924">
    <property type="term" value="F:GTPase activity"/>
    <property type="evidence" value="ECO:0007669"/>
    <property type="project" value="InterPro"/>
</dbReference>
<evidence type="ECO:0008006" key="5">
    <source>
        <dbReference type="Google" id="ProtNLM"/>
    </source>
</evidence>
<evidence type="ECO:0000256" key="1">
    <source>
        <dbReference type="ARBA" id="ARBA00022741"/>
    </source>
</evidence>
<reference evidence="3" key="1">
    <citation type="thesis" date="2020" institute="ProQuest LLC" country="789 East Eisenhower Parkway, Ann Arbor, MI, USA">
        <title>Comparative Genomics and Chromosome Evolution.</title>
        <authorList>
            <person name="Mudd A.B."/>
        </authorList>
    </citation>
    <scope>NUCLEOTIDE SEQUENCE</scope>
    <source>
        <strain evidence="3">237g6f4</strain>
        <tissue evidence="3">Blood</tissue>
    </source>
</reference>
<dbReference type="GO" id="GO:0005525">
    <property type="term" value="F:GTP binding"/>
    <property type="evidence" value="ECO:0007669"/>
    <property type="project" value="UniProtKB-KW"/>
</dbReference>
<dbReference type="InterPro" id="IPR027417">
    <property type="entry name" value="P-loop_NTPase"/>
</dbReference>
<dbReference type="InterPro" id="IPR001806">
    <property type="entry name" value="Small_GTPase"/>
</dbReference>
<dbReference type="PROSITE" id="PS51419">
    <property type="entry name" value="RAB"/>
    <property type="match status" value="1"/>
</dbReference>
<dbReference type="SMART" id="SM00174">
    <property type="entry name" value="RHO"/>
    <property type="match status" value="1"/>
</dbReference>
<keyword evidence="1" id="KW-0547">Nucleotide-binding</keyword>
<evidence type="ECO:0000256" key="2">
    <source>
        <dbReference type="ARBA" id="ARBA00023134"/>
    </source>
</evidence>
<keyword evidence="2" id="KW-0342">GTP-binding</keyword>
<evidence type="ECO:0000313" key="4">
    <source>
        <dbReference type="Proteomes" id="UP000824782"/>
    </source>
</evidence>
<gene>
    <name evidence="3" type="ORF">GDO81_018187</name>
</gene>
<dbReference type="Gene3D" id="3.40.50.300">
    <property type="entry name" value="P-loop containing nucleotide triphosphate hydrolases"/>
    <property type="match status" value="1"/>
</dbReference>
<dbReference type="AlphaFoldDB" id="A0AAV7A545"/>
<dbReference type="InterPro" id="IPR050227">
    <property type="entry name" value="Rab"/>
</dbReference>
<keyword evidence="4" id="KW-1185">Reference proteome</keyword>
<dbReference type="PRINTS" id="PR00449">
    <property type="entry name" value="RASTRNSFRMNG"/>
</dbReference>
<proteinExistence type="predicted"/>
<dbReference type="SUPFAM" id="SSF52540">
    <property type="entry name" value="P-loop containing nucleoside triphosphate hydrolases"/>
    <property type="match status" value="1"/>
</dbReference>
<dbReference type="SMART" id="SM00173">
    <property type="entry name" value="RAS"/>
    <property type="match status" value="1"/>
</dbReference>
<dbReference type="SMART" id="SM00175">
    <property type="entry name" value="RAB"/>
    <property type="match status" value="1"/>
</dbReference>
<dbReference type="PANTHER" id="PTHR47977">
    <property type="entry name" value="RAS-RELATED PROTEIN RAB"/>
    <property type="match status" value="1"/>
</dbReference>
<sequence length="166" mass="18528">MGKLSAKCIVAGDSTVGKSTLIQLFRSDGSHFPKNYSLTTTMDVITKTVQIPDSGDIVWDQPGALCLVFDVTSETSFSNCGRWLQRIKSKTTSPYLPGVLVGNKTDLSGRRAVEKIQAEEWAASHGLEYFETSAKELENFDQPFRALAKSFHRLYQERVENFKSLL</sequence>
<evidence type="ECO:0000313" key="3">
    <source>
        <dbReference type="EMBL" id="KAG8556734.1"/>
    </source>
</evidence>
<dbReference type="Pfam" id="PF00071">
    <property type="entry name" value="Ras"/>
    <property type="match status" value="2"/>
</dbReference>
<protein>
    <recommendedName>
        <fullName evidence="5">Intraflagellar transport protein 27 homolog</fullName>
    </recommendedName>
</protein>